<dbReference type="PROSITE" id="PS50873">
    <property type="entry name" value="PEROXIDASE_4"/>
    <property type="match status" value="1"/>
</dbReference>
<keyword evidence="4" id="KW-1185">Reference proteome</keyword>
<dbReference type="InParanoid" id="A0A3Q7EYX3"/>
<dbReference type="Gene3D" id="1.10.520.10">
    <property type="match status" value="1"/>
</dbReference>
<evidence type="ECO:0000313" key="4">
    <source>
        <dbReference type="Proteomes" id="UP000004994"/>
    </source>
</evidence>
<dbReference type="EnsemblPlants" id="Solyc02g061955.1.1">
    <property type="protein sequence ID" value="Solyc02g061955.1.1.1"/>
    <property type="gene ID" value="Solyc02g061955.1"/>
</dbReference>
<feature type="domain" description="Plant heme peroxidase family profile" evidence="2">
    <location>
        <begin position="15"/>
        <end position="94"/>
    </location>
</feature>
<organism evidence="3">
    <name type="scientific">Solanum lycopersicum</name>
    <name type="common">Tomato</name>
    <name type="synonym">Lycopersicon esculentum</name>
    <dbReference type="NCBI Taxonomy" id="4081"/>
    <lineage>
        <taxon>Eukaryota</taxon>
        <taxon>Viridiplantae</taxon>
        <taxon>Streptophyta</taxon>
        <taxon>Embryophyta</taxon>
        <taxon>Tracheophyta</taxon>
        <taxon>Spermatophyta</taxon>
        <taxon>Magnoliopsida</taxon>
        <taxon>eudicotyledons</taxon>
        <taxon>Gunneridae</taxon>
        <taxon>Pentapetalae</taxon>
        <taxon>asterids</taxon>
        <taxon>lamiids</taxon>
        <taxon>Solanales</taxon>
        <taxon>Solanaceae</taxon>
        <taxon>Solanoideae</taxon>
        <taxon>Solaneae</taxon>
        <taxon>Solanum</taxon>
        <taxon>Solanum subgen. Lycopersicon</taxon>
    </lineage>
</organism>
<dbReference type="InterPro" id="IPR010255">
    <property type="entry name" value="Haem_peroxidase_sf"/>
</dbReference>
<evidence type="ECO:0000259" key="2">
    <source>
        <dbReference type="PROSITE" id="PS50873"/>
    </source>
</evidence>
<reference evidence="3" key="2">
    <citation type="submission" date="2019-01" db="UniProtKB">
        <authorList>
            <consortium name="EnsemblPlants"/>
        </authorList>
    </citation>
    <scope>IDENTIFICATION</scope>
    <source>
        <strain evidence="3">cv. Heinz 1706</strain>
    </source>
</reference>
<dbReference type="GO" id="GO:0004601">
    <property type="term" value="F:peroxidase activity"/>
    <property type="evidence" value="ECO:0007669"/>
    <property type="project" value="InterPro"/>
</dbReference>
<dbReference type="Pfam" id="PF00141">
    <property type="entry name" value="peroxidase"/>
    <property type="match status" value="1"/>
</dbReference>
<dbReference type="GO" id="GO:0006979">
    <property type="term" value="P:response to oxidative stress"/>
    <property type="evidence" value="ECO:0007669"/>
    <property type="project" value="InterPro"/>
</dbReference>
<dbReference type="InterPro" id="IPR002016">
    <property type="entry name" value="Haem_peroxidase"/>
</dbReference>
<dbReference type="GO" id="GO:0020037">
    <property type="term" value="F:heme binding"/>
    <property type="evidence" value="ECO:0007669"/>
    <property type="project" value="InterPro"/>
</dbReference>
<evidence type="ECO:0000256" key="1">
    <source>
        <dbReference type="RuleBase" id="RU004241"/>
    </source>
</evidence>
<accession>A0A3Q7EYX3</accession>
<sequence length="94" mass="10425">MVKLSHTPPFRCFFFLRFYSPFTFLTGCDAFGFAELQGNNLAEKDGPPNVSLHTSYLLDNAKKAVEALRPSIVSCTYTSAFVAIDALVIINFPL</sequence>
<dbReference type="AlphaFoldDB" id="A0A3Q7EYX3"/>
<proteinExistence type="inferred from homology"/>
<reference evidence="3" key="1">
    <citation type="journal article" date="2012" name="Nature">
        <title>The tomato genome sequence provides insights into fleshy fruit evolution.</title>
        <authorList>
            <consortium name="Tomato Genome Consortium"/>
        </authorList>
    </citation>
    <scope>NUCLEOTIDE SEQUENCE [LARGE SCALE GENOMIC DNA]</scope>
    <source>
        <strain evidence="3">cv. Heinz 1706</strain>
    </source>
</reference>
<dbReference type="Gramene" id="Solyc02g061955.1.1">
    <property type="protein sequence ID" value="Solyc02g061955.1.1.1"/>
    <property type="gene ID" value="Solyc02g061955.1"/>
</dbReference>
<dbReference type="SUPFAM" id="SSF48113">
    <property type="entry name" value="Heme-dependent peroxidases"/>
    <property type="match status" value="1"/>
</dbReference>
<dbReference type="PROSITE" id="PS51257">
    <property type="entry name" value="PROKAR_LIPOPROTEIN"/>
    <property type="match status" value="1"/>
</dbReference>
<name>A0A3Q7EYX3_SOLLC</name>
<evidence type="ECO:0000313" key="3">
    <source>
        <dbReference type="EnsemblPlants" id="Solyc02g061955.1.1.1"/>
    </source>
</evidence>
<comment type="similarity">
    <text evidence="1">Belongs to the peroxidase family.</text>
</comment>
<dbReference type="Proteomes" id="UP000004994">
    <property type="component" value="Chromosome 2"/>
</dbReference>
<protein>
    <recommendedName>
        <fullName evidence="2">Plant heme peroxidase family profile domain-containing protein</fullName>
    </recommendedName>
</protein>
<dbReference type="STRING" id="4081.A0A3Q7EYX3"/>